<dbReference type="GO" id="GO:0007399">
    <property type="term" value="P:nervous system development"/>
    <property type="evidence" value="ECO:0007669"/>
    <property type="project" value="InterPro"/>
</dbReference>
<evidence type="ECO:0000256" key="1">
    <source>
        <dbReference type="ARBA" id="ARBA00004123"/>
    </source>
</evidence>
<dbReference type="GO" id="GO:0003729">
    <property type="term" value="F:mRNA binding"/>
    <property type="evidence" value="ECO:0007669"/>
    <property type="project" value="TreeGrafter"/>
</dbReference>
<evidence type="ECO:0000313" key="6">
    <source>
        <dbReference type="EMBL" id="KZS11378.1"/>
    </source>
</evidence>
<dbReference type="GO" id="GO:0005634">
    <property type="term" value="C:nucleus"/>
    <property type="evidence" value="ECO:0007669"/>
    <property type="project" value="UniProtKB-SubCell"/>
</dbReference>
<dbReference type="SUPFAM" id="SSF54928">
    <property type="entry name" value="RNA-binding domain, RBD"/>
    <property type="match status" value="1"/>
</dbReference>
<evidence type="ECO:0000259" key="5">
    <source>
        <dbReference type="PROSITE" id="PS50102"/>
    </source>
</evidence>
<feature type="domain" description="RRM" evidence="5">
    <location>
        <begin position="1"/>
        <end position="39"/>
    </location>
</feature>
<protein>
    <submittedName>
        <fullName evidence="6">RNA binding protein fox-1 2</fullName>
    </submittedName>
</protein>
<dbReference type="InterPro" id="IPR012677">
    <property type="entry name" value="Nucleotide-bd_a/b_plait_sf"/>
</dbReference>
<organism evidence="6 7">
    <name type="scientific">Daphnia magna</name>
    <dbReference type="NCBI Taxonomy" id="35525"/>
    <lineage>
        <taxon>Eukaryota</taxon>
        <taxon>Metazoa</taxon>
        <taxon>Ecdysozoa</taxon>
        <taxon>Arthropoda</taxon>
        <taxon>Crustacea</taxon>
        <taxon>Branchiopoda</taxon>
        <taxon>Diplostraca</taxon>
        <taxon>Cladocera</taxon>
        <taxon>Anomopoda</taxon>
        <taxon>Daphniidae</taxon>
        <taxon>Daphnia</taxon>
    </lineage>
</organism>
<comment type="subcellular location">
    <subcellularLocation>
        <location evidence="1">Nucleus</location>
    </subcellularLocation>
</comment>
<dbReference type="STRING" id="35525.A0A164UI03"/>
<comment type="caution">
    <text evidence="6">The sequence shown here is derived from an EMBL/GenBank/DDBJ whole genome shotgun (WGS) entry which is preliminary data.</text>
</comment>
<evidence type="ECO:0000256" key="4">
    <source>
        <dbReference type="PROSITE-ProRule" id="PRU00176"/>
    </source>
</evidence>
<gene>
    <name evidence="6" type="ORF">APZ42_024163</name>
</gene>
<keyword evidence="2 4" id="KW-0694">RNA-binding</keyword>
<dbReference type="AlphaFoldDB" id="A0A164UI03"/>
<dbReference type="PANTHER" id="PTHR15597">
    <property type="entry name" value="ATAXIN 2-BINDING PROTEIN 1-RELATED"/>
    <property type="match status" value="1"/>
</dbReference>
<reference evidence="6 7" key="1">
    <citation type="submission" date="2016-03" db="EMBL/GenBank/DDBJ databases">
        <title>EvidentialGene: Evidence-directed Construction of Genes on Genomes.</title>
        <authorList>
            <person name="Gilbert D.G."/>
            <person name="Choi J.-H."/>
            <person name="Mockaitis K."/>
            <person name="Colbourne J."/>
            <person name="Pfrender M."/>
        </authorList>
    </citation>
    <scope>NUCLEOTIDE SEQUENCE [LARGE SCALE GENOMIC DNA]</scope>
    <source>
        <strain evidence="6 7">Xinb3</strain>
        <tissue evidence="6">Complete organism</tissue>
    </source>
</reference>
<keyword evidence="7" id="KW-1185">Reference proteome</keyword>
<dbReference type="EMBL" id="LRGB01001581">
    <property type="protein sequence ID" value="KZS11378.1"/>
    <property type="molecule type" value="Genomic_DNA"/>
</dbReference>
<dbReference type="Gene3D" id="3.30.70.330">
    <property type="match status" value="1"/>
</dbReference>
<evidence type="ECO:0000313" key="7">
    <source>
        <dbReference type="Proteomes" id="UP000076858"/>
    </source>
</evidence>
<keyword evidence="3" id="KW-0539">Nucleus</keyword>
<evidence type="ECO:0000256" key="3">
    <source>
        <dbReference type="ARBA" id="ARBA00023242"/>
    </source>
</evidence>
<dbReference type="InterPro" id="IPR047131">
    <property type="entry name" value="RBFOX1-like"/>
</dbReference>
<name>A0A164UI03_9CRUS</name>
<sequence>MQGFGFVTFASSADADRAREKLHGTVVEGRKIEVNNATARVQTKKPATLPTDEQEFKSSQFHLGLEAAAALRGVALQRGRVQRAAAAASAYPAAAAAAAAAAMARPQLTAASLQGAYYDNLMAQVQAQAQAQATDAYRLQAGYLSQAAAAANYTAAANAAARAYGAAAAAQPSTMAAYAAVPANYGADPYLGHSIGPMPTYGISNSAELQSVNKLAAMYRSSYNRFTPY</sequence>
<dbReference type="PROSITE" id="PS50102">
    <property type="entry name" value="RRM"/>
    <property type="match status" value="1"/>
</dbReference>
<dbReference type="Proteomes" id="UP000076858">
    <property type="component" value="Unassembled WGS sequence"/>
</dbReference>
<dbReference type="InterPro" id="IPR035979">
    <property type="entry name" value="RBD_domain_sf"/>
</dbReference>
<dbReference type="GO" id="GO:0005737">
    <property type="term" value="C:cytoplasm"/>
    <property type="evidence" value="ECO:0007669"/>
    <property type="project" value="TreeGrafter"/>
</dbReference>
<evidence type="ECO:0000256" key="2">
    <source>
        <dbReference type="ARBA" id="ARBA00022884"/>
    </source>
</evidence>
<dbReference type="InterPro" id="IPR000504">
    <property type="entry name" value="RRM_dom"/>
</dbReference>
<proteinExistence type="predicted"/>
<dbReference type="Pfam" id="PF00076">
    <property type="entry name" value="RRM_1"/>
    <property type="match status" value="1"/>
</dbReference>
<dbReference type="PANTHER" id="PTHR15597:SF22">
    <property type="entry name" value="RNA-BINDING FOX PROTEIN 1, ISOFORM H"/>
    <property type="match status" value="1"/>
</dbReference>
<accession>A0A164UI03</accession>
<dbReference type="OrthoDB" id="5382468at2759"/>
<dbReference type="GO" id="GO:0000381">
    <property type="term" value="P:regulation of alternative mRNA splicing, via spliceosome"/>
    <property type="evidence" value="ECO:0007669"/>
    <property type="project" value="InterPro"/>
</dbReference>